<protein>
    <recommendedName>
        <fullName evidence="1">Knr4/Smi1-like domain-containing protein</fullName>
    </recommendedName>
</protein>
<organism evidence="2 3">
    <name type="scientific">Methylobacterium iners</name>
    <dbReference type="NCBI Taxonomy" id="418707"/>
    <lineage>
        <taxon>Bacteria</taxon>
        <taxon>Pseudomonadati</taxon>
        <taxon>Pseudomonadota</taxon>
        <taxon>Alphaproteobacteria</taxon>
        <taxon>Hyphomicrobiales</taxon>
        <taxon>Methylobacteriaceae</taxon>
        <taxon>Methylobacterium</taxon>
    </lineage>
</organism>
<evidence type="ECO:0000259" key="1">
    <source>
        <dbReference type="Pfam" id="PF09346"/>
    </source>
</evidence>
<reference evidence="2" key="2">
    <citation type="submission" date="2021-08" db="EMBL/GenBank/DDBJ databases">
        <authorList>
            <person name="Tani A."/>
            <person name="Ola A."/>
            <person name="Ogura Y."/>
            <person name="Katsura K."/>
            <person name="Hayashi T."/>
        </authorList>
    </citation>
    <scope>NUCLEOTIDE SEQUENCE</scope>
    <source>
        <strain evidence="2">DSM 19015</strain>
    </source>
</reference>
<evidence type="ECO:0000313" key="3">
    <source>
        <dbReference type="Proteomes" id="UP001055125"/>
    </source>
</evidence>
<evidence type="ECO:0000313" key="2">
    <source>
        <dbReference type="EMBL" id="GJD96044.1"/>
    </source>
</evidence>
<dbReference type="InterPro" id="IPR018958">
    <property type="entry name" value="Knr4/Smi1-like_dom"/>
</dbReference>
<sequence length="502" mass="57164">MTEIEAAVAAIPYEDAYGTPERYTDDAITACEQQVGRPLPPMLRWYLTNVGWRKLAYDHRSILVPDAAYLCLLAFEGADHQVFAQHHYEEYLTRNEGGLLPHDKAAYLPFGMLTGGRGRTASLRLLISLNDDDHGSIWAVKPFAFFGNWSPSQPLRLADDFAAFLRQIGPADRLGPVADANNEALFERLVDRYLASRTVEPTSAPTAEALMRTFFERYADMIFDGARNVEFQHRAYGHPYEDERAFAIDANRFGIELRATSAWMPGPLQRRDIRIGQPELFDRIYAYRTGEHRLRIVTIDSVVGDGHRLREEFLLHHDPDAASWTMLRRLEATIDDVRVKGVGTFTFDATEQWRLKKKIRPAWSELPATLHVAGDEGALTRARIAFVEDILRREDFKPILEAHVFDLYTRVAYPEFEAMPEEGRLARCLSAPERHEGHLAALRQAVRDLRRERPGLSPSGRLYLGHRAWADGPGPGLADRAVRRFSAARAGRPRRRPRARQR</sequence>
<gene>
    <name evidence="2" type="ORF">OCOJLMKI_3262</name>
</gene>
<dbReference type="Proteomes" id="UP001055125">
    <property type="component" value="Unassembled WGS sequence"/>
</dbReference>
<reference evidence="2" key="1">
    <citation type="journal article" date="2021" name="Front. Microbiol.">
        <title>Comprehensive Comparative Genomics and Phenotyping of Methylobacterium Species.</title>
        <authorList>
            <person name="Alessa O."/>
            <person name="Ogura Y."/>
            <person name="Fujitani Y."/>
            <person name="Takami H."/>
            <person name="Hayashi T."/>
            <person name="Sahin N."/>
            <person name="Tani A."/>
        </authorList>
    </citation>
    <scope>NUCLEOTIDE SEQUENCE</scope>
    <source>
        <strain evidence="2">DSM 19015</strain>
    </source>
</reference>
<proteinExistence type="predicted"/>
<accession>A0ABQ4S294</accession>
<dbReference type="Pfam" id="PF09346">
    <property type="entry name" value="SMI1_KNR4"/>
    <property type="match status" value="1"/>
</dbReference>
<name>A0ABQ4S294_9HYPH</name>
<comment type="caution">
    <text evidence="2">The sequence shown here is derived from an EMBL/GenBank/DDBJ whole genome shotgun (WGS) entry which is preliminary data.</text>
</comment>
<feature type="domain" description="Knr4/Smi1-like" evidence="1">
    <location>
        <begin position="24"/>
        <end position="167"/>
    </location>
</feature>
<keyword evidence="3" id="KW-1185">Reference proteome</keyword>
<dbReference type="EMBL" id="BPQP01000049">
    <property type="protein sequence ID" value="GJD96044.1"/>
    <property type="molecule type" value="Genomic_DNA"/>
</dbReference>